<reference evidence="1 2" key="1">
    <citation type="submission" date="2019-03" db="EMBL/GenBank/DDBJ databases">
        <title>Genomic Encyclopedia of Type Strains, Phase IV (KMG-IV): sequencing the most valuable type-strain genomes for metagenomic binning, comparative biology and taxonomic classification.</title>
        <authorList>
            <person name="Goeker M."/>
        </authorList>
    </citation>
    <scope>NUCLEOTIDE SEQUENCE [LARGE SCALE GENOMIC DNA]</scope>
    <source>
        <strain evidence="1 2">DSM 18507</strain>
    </source>
</reference>
<organism evidence="1 2">
    <name type="scientific">Gulbenkiania mobilis</name>
    <dbReference type="NCBI Taxonomy" id="397457"/>
    <lineage>
        <taxon>Bacteria</taxon>
        <taxon>Pseudomonadati</taxon>
        <taxon>Pseudomonadota</taxon>
        <taxon>Betaproteobacteria</taxon>
        <taxon>Neisseriales</taxon>
        <taxon>Chromobacteriaceae</taxon>
        <taxon>Gulbenkiania</taxon>
    </lineage>
</organism>
<evidence type="ECO:0000313" key="2">
    <source>
        <dbReference type="Proteomes" id="UP000294801"/>
    </source>
</evidence>
<accession>A0ABY2CWA1</accession>
<dbReference type="EMBL" id="SMDA01000006">
    <property type="protein sequence ID" value="TCW30835.1"/>
    <property type="molecule type" value="Genomic_DNA"/>
</dbReference>
<keyword evidence="2" id="KW-1185">Reference proteome</keyword>
<evidence type="ECO:0008006" key="3">
    <source>
        <dbReference type="Google" id="ProtNLM"/>
    </source>
</evidence>
<proteinExistence type="predicted"/>
<dbReference type="Gene3D" id="1.20.120.330">
    <property type="entry name" value="Nucleotidyltransferases domain 2"/>
    <property type="match status" value="1"/>
</dbReference>
<dbReference type="RefSeq" id="WP_132098654.1">
    <property type="nucleotide sequence ID" value="NZ_SMDA01000006.1"/>
</dbReference>
<gene>
    <name evidence="1" type="ORF">EV669_106161</name>
</gene>
<sequence length="188" mass="21615">MSDDQHNIFTEPPDELGEYEFHFGTFAVGAGGMNEFEVARAFGEAADRLLATAAERRESWEAAYPILFCYRHALELYLKALMPNQRHGHRLGDLANSLKPHIESRYPADQVSWLLDRIAEFDRLDPKSTVFRYPDGAHSSYKAGAAPDPETWVDFRRLQRAAHKMFQGFERIRLHLLDSDLHSRSVRP</sequence>
<protein>
    <recommendedName>
        <fullName evidence="3">HEPN domain-containing protein</fullName>
    </recommendedName>
</protein>
<name>A0ABY2CWA1_GULMO</name>
<evidence type="ECO:0000313" key="1">
    <source>
        <dbReference type="EMBL" id="TCW30835.1"/>
    </source>
</evidence>
<comment type="caution">
    <text evidence="1">The sequence shown here is derived from an EMBL/GenBank/DDBJ whole genome shotgun (WGS) entry which is preliminary data.</text>
</comment>
<dbReference type="Proteomes" id="UP000294801">
    <property type="component" value="Unassembled WGS sequence"/>
</dbReference>